<evidence type="ECO:0000256" key="4">
    <source>
        <dbReference type="ARBA" id="ARBA00010217"/>
    </source>
</evidence>
<comment type="similarity">
    <text evidence="4">In the C-terminal section; belongs to the protein kinase superfamily. Ser/Thr protein kinase family.</text>
</comment>
<feature type="region of interest" description="Disordered" evidence="21">
    <location>
        <begin position="390"/>
        <end position="429"/>
    </location>
</feature>
<name>M8C3Q4_AEGTA</name>
<evidence type="ECO:0000256" key="6">
    <source>
        <dbReference type="ARBA" id="ARBA00022679"/>
    </source>
</evidence>
<dbReference type="SMART" id="SM00380">
    <property type="entry name" value="AP2"/>
    <property type="match status" value="1"/>
</dbReference>
<keyword evidence="11 20" id="KW-0067">ATP-binding</keyword>
<evidence type="ECO:0000256" key="15">
    <source>
        <dbReference type="ARBA" id="ARBA00023136"/>
    </source>
</evidence>
<dbReference type="GO" id="GO:0003700">
    <property type="term" value="F:DNA-binding transcription factor activity"/>
    <property type="evidence" value="ECO:0007669"/>
    <property type="project" value="InterPro"/>
</dbReference>
<dbReference type="AlphaFoldDB" id="M8C3Q4"/>
<evidence type="ECO:0000256" key="3">
    <source>
        <dbReference type="ARBA" id="ARBA00008536"/>
    </source>
</evidence>
<evidence type="ECO:0000256" key="11">
    <source>
        <dbReference type="ARBA" id="ARBA00022840"/>
    </source>
</evidence>
<dbReference type="SMART" id="SM00220">
    <property type="entry name" value="S_TKc"/>
    <property type="match status" value="1"/>
</dbReference>
<evidence type="ECO:0000256" key="5">
    <source>
        <dbReference type="ARBA" id="ARBA00022475"/>
    </source>
</evidence>
<evidence type="ECO:0000256" key="7">
    <source>
        <dbReference type="ARBA" id="ARBA00022692"/>
    </source>
</evidence>
<evidence type="ECO:0000256" key="9">
    <source>
        <dbReference type="ARBA" id="ARBA00022741"/>
    </source>
</evidence>
<dbReference type="FunFam" id="1.10.510.10:FF:000240">
    <property type="entry name" value="Lectin-domain containing receptor kinase A4.3"/>
    <property type="match status" value="1"/>
</dbReference>
<evidence type="ECO:0000256" key="1">
    <source>
        <dbReference type="ARBA" id="ARBA00004123"/>
    </source>
</evidence>
<evidence type="ECO:0000256" key="21">
    <source>
        <dbReference type="SAM" id="MobiDB-lite"/>
    </source>
</evidence>
<dbReference type="PANTHER" id="PTHR47973">
    <property type="entry name" value="CYSTEINE-RICH RECEPTOR-LIKE PROTEIN KINASE 3"/>
    <property type="match status" value="1"/>
</dbReference>
<dbReference type="InterPro" id="IPR001471">
    <property type="entry name" value="AP2/ERF_dom"/>
</dbReference>
<evidence type="ECO:0000256" key="17">
    <source>
        <dbReference type="ARBA" id="ARBA00023170"/>
    </source>
</evidence>
<keyword evidence="15" id="KW-0472">Membrane</keyword>
<evidence type="ECO:0000256" key="18">
    <source>
        <dbReference type="ARBA" id="ARBA00023180"/>
    </source>
</evidence>
<reference evidence="22" key="1">
    <citation type="submission" date="2015-06" db="UniProtKB">
        <authorList>
            <consortium name="EnsemblPlants"/>
        </authorList>
    </citation>
    <scope>IDENTIFICATION</scope>
</reference>
<dbReference type="PROSITE" id="PS00107">
    <property type="entry name" value="PROTEIN_KINASE_ATP"/>
    <property type="match status" value="1"/>
</dbReference>
<evidence type="ECO:0000256" key="12">
    <source>
        <dbReference type="ARBA" id="ARBA00022989"/>
    </source>
</evidence>
<comment type="subcellular location">
    <subcellularLocation>
        <location evidence="2">Cell membrane</location>
        <topology evidence="2">Single-pass type I membrane protein</topology>
    </subcellularLocation>
    <subcellularLocation>
        <location evidence="1">Nucleus</location>
    </subcellularLocation>
</comment>
<evidence type="ECO:0000313" key="22">
    <source>
        <dbReference type="EnsemblPlants" id="EMT28879"/>
    </source>
</evidence>
<dbReference type="GO" id="GO:0003677">
    <property type="term" value="F:DNA binding"/>
    <property type="evidence" value="ECO:0007669"/>
    <property type="project" value="UniProtKB-KW"/>
</dbReference>
<organism evidence="22">
    <name type="scientific">Aegilops tauschii</name>
    <name type="common">Tausch's goatgrass</name>
    <name type="synonym">Aegilops squarrosa</name>
    <dbReference type="NCBI Taxonomy" id="37682"/>
    <lineage>
        <taxon>Eukaryota</taxon>
        <taxon>Viridiplantae</taxon>
        <taxon>Streptophyta</taxon>
        <taxon>Embryophyta</taxon>
        <taxon>Tracheophyta</taxon>
        <taxon>Spermatophyta</taxon>
        <taxon>Magnoliopsida</taxon>
        <taxon>Liliopsida</taxon>
        <taxon>Poales</taxon>
        <taxon>Poaceae</taxon>
        <taxon>BOP clade</taxon>
        <taxon>Pooideae</taxon>
        <taxon>Triticodae</taxon>
        <taxon>Triticeae</taxon>
        <taxon>Triticinae</taxon>
        <taxon>Aegilops</taxon>
    </lineage>
</organism>
<evidence type="ECO:0000256" key="19">
    <source>
        <dbReference type="ARBA" id="ARBA00023242"/>
    </source>
</evidence>
<keyword evidence="10" id="KW-0418">Kinase</keyword>
<dbReference type="InterPro" id="IPR000719">
    <property type="entry name" value="Prot_kinase_dom"/>
</dbReference>
<dbReference type="SUPFAM" id="SSF56112">
    <property type="entry name" value="Protein kinase-like (PK-like)"/>
    <property type="match status" value="1"/>
</dbReference>
<dbReference type="PROSITE" id="PS51032">
    <property type="entry name" value="AP2_ERF"/>
    <property type="match status" value="1"/>
</dbReference>
<accession>M8C3Q4</accession>
<dbReference type="PROSITE" id="PS50011">
    <property type="entry name" value="PROTEIN_KINASE_DOM"/>
    <property type="match status" value="1"/>
</dbReference>
<dbReference type="InterPro" id="IPR017441">
    <property type="entry name" value="Protein_kinase_ATP_BS"/>
</dbReference>
<proteinExistence type="inferred from homology"/>
<keyword evidence="12" id="KW-1133">Transmembrane helix</keyword>
<dbReference type="InterPro" id="IPR008271">
    <property type="entry name" value="Ser/Thr_kinase_AS"/>
</dbReference>
<feature type="compositionally biased region" description="Pro residues" evidence="21">
    <location>
        <begin position="397"/>
        <end position="408"/>
    </location>
</feature>
<comment type="similarity">
    <text evidence="3">In the N-terminal section; belongs to the leguminous lectin family.</text>
</comment>
<dbReference type="GO" id="GO:0004672">
    <property type="term" value="F:protein kinase activity"/>
    <property type="evidence" value="ECO:0007669"/>
    <property type="project" value="InterPro"/>
</dbReference>
<sequence length="541" mass="59969">MGSRFEVEKFMELKTLGYGRQSASSYRFFLYSLSLVRVTCVGCPSDDEKFAGDLMQLLANSMAMMKRCLCRSGEDFKGLLRTTNIHLYSYKEIRRATNNFDHGNKLGRGGFGTIYKGTFGDGTAFPAKVLSCESKQGIKEFLTEIESIGEAKHANLFSLLGCCVQKQNRILVYEFAENNSLDHALKGGKVHISALGSASGAAILPWSVRSDICMGTASGLSYLHEEHEPNIVHRDIKASNVLLGRNYSPKIGDFGLAKLFPDNVTHVTTRVVGTTGYLAPEYVVHGQLTKKADVYSFGLLLLEAWLLYEQGRPLDIVDANVKDYPEAEVLRYVKVGLACTQAAPDGRPTVRQVVKMLSRPAAFRELEIRLADHHYSSALTCPGLSLSPLSSMATSTPPRPGRTPPPLHRSPLAPKKTPKGKSGFFGVRQKPSGNWGVEFSDAGRRWWIGTYPSAHEAARAYDVAVWRAERPRSHLNFLEIESRAKAEMLVPQGINMKKSTTKKKKTKKPSVVVSAGETDEEAMARFAREHPEYVQAELEYY</sequence>
<dbReference type="Gene3D" id="3.30.730.10">
    <property type="entry name" value="AP2/ERF domain"/>
    <property type="match status" value="1"/>
</dbReference>
<keyword evidence="6" id="KW-0808">Transferase</keyword>
<keyword evidence="8" id="KW-0732">Signal</keyword>
<dbReference type="InterPro" id="IPR011009">
    <property type="entry name" value="Kinase-like_dom_sf"/>
</dbReference>
<keyword evidence="19" id="KW-0539">Nucleus</keyword>
<keyword evidence="5" id="KW-1003">Cell membrane</keyword>
<dbReference type="FunFam" id="3.30.200.20:FF:000162">
    <property type="entry name" value="Adenine nucleotide alpha hydrolase-like domain kinase"/>
    <property type="match status" value="1"/>
</dbReference>
<dbReference type="EnsemblPlants" id="EMT28879">
    <property type="protein sequence ID" value="EMT28879"/>
    <property type="gene ID" value="F775_20517"/>
</dbReference>
<dbReference type="InterPro" id="IPR052059">
    <property type="entry name" value="CR_Ser/Thr_kinase"/>
</dbReference>
<keyword evidence="9 20" id="KW-0547">Nucleotide-binding</keyword>
<dbReference type="GO" id="GO:0005524">
    <property type="term" value="F:ATP binding"/>
    <property type="evidence" value="ECO:0007669"/>
    <property type="project" value="UniProtKB-UniRule"/>
</dbReference>
<evidence type="ECO:0000256" key="8">
    <source>
        <dbReference type="ARBA" id="ARBA00022729"/>
    </source>
</evidence>
<dbReference type="Gene3D" id="1.10.510.10">
    <property type="entry name" value="Transferase(Phosphotransferase) domain 1"/>
    <property type="match status" value="1"/>
</dbReference>
<dbReference type="GO" id="GO:0005886">
    <property type="term" value="C:plasma membrane"/>
    <property type="evidence" value="ECO:0007669"/>
    <property type="project" value="UniProtKB-SubCell"/>
</dbReference>
<dbReference type="GO" id="GO:0005634">
    <property type="term" value="C:nucleus"/>
    <property type="evidence" value="ECO:0007669"/>
    <property type="project" value="UniProtKB-SubCell"/>
</dbReference>
<dbReference type="InterPro" id="IPR016177">
    <property type="entry name" value="DNA-bd_dom_sf"/>
</dbReference>
<dbReference type="Gene3D" id="3.30.200.20">
    <property type="entry name" value="Phosphorylase Kinase, domain 1"/>
    <property type="match status" value="1"/>
</dbReference>
<evidence type="ECO:0000256" key="14">
    <source>
        <dbReference type="ARBA" id="ARBA00023125"/>
    </source>
</evidence>
<evidence type="ECO:0000256" key="10">
    <source>
        <dbReference type="ARBA" id="ARBA00022777"/>
    </source>
</evidence>
<keyword evidence="14" id="KW-0238">DNA-binding</keyword>
<evidence type="ECO:0000256" key="13">
    <source>
        <dbReference type="ARBA" id="ARBA00023015"/>
    </source>
</evidence>
<dbReference type="PROSITE" id="PS00108">
    <property type="entry name" value="PROTEIN_KINASE_ST"/>
    <property type="match status" value="1"/>
</dbReference>
<protein>
    <submittedName>
        <fullName evidence="22">Putative LRR receptor-like serine/threonine-protein kinase</fullName>
    </submittedName>
</protein>
<keyword evidence="16" id="KW-0804">Transcription</keyword>
<evidence type="ECO:0000256" key="2">
    <source>
        <dbReference type="ARBA" id="ARBA00004251"/>
    </source>
</evidence>
<keyword evidence="7" id="KW-0812">Transmembrane</keyword>
<keyword evidence="18" id="KW-0325">Glycoprotein</keyword>
<dbReference type="CDD" id="cd00018">
    <property type="entry name" value="AP2"/>
    <property type="match status" value="1"/>
</dbReference>
<dbReference type="InterPro" id="IPR036955">
    <property type="entry name" value="AP2/ERF_dom_sf"/>
</dbReference>
<dbReference type="Pfam" id="PF00069">
    <property type="entry name" value="Pkinase"/>
    <property type="match status" value="1"/>
</dbReference>
<feature type="binding site" evidence="20">
    <location>
        <position position="128"/>
    </location>
    <ligand>
        <name>ATP</name>
        <dbReference type="ChEBI" id="CHEBI:30616"/>
    </ligand>
</feature>
<evidence type="ECO:0000256" key="20">
    <source>
        <dbReference type="PROSITE-ProRule" id="PRU10141"/>
    </source>
</evidence>
<keyword evidence="17" id="KW-0675">Receptor</keyword>
<keyword evidence="13" id="KW-0805">Transcription regulation</keyword>
<dbReference type="ExpressionAtlas" id="M8C3Q4">
    <property type="expression patterns" value="baseline"/>
</dbReference>
<dbReference type="SUPFAM" id="SSF54171">
    <property type="entry name" value="DNA-binding domain"/>
    <property type="match status" value="1"/>
</dbReference>
<evidence type="ECO:0000256" key="16">
    <source>
        <dbReference type="ARBA" id="ARBA00023163"/>
    </source>
</evidence>
<dbReference type="GO" id="GO:0002229">
    <property type="term" value="P:defense response to oomycetes"/>
    <property type="evidence" value="ECO:0007669"/>
    <property type="project" value="UniProtKB-ARBA"/>
</dbReference>